<evidence type="ECO:0000313" key="3">
    <source>
        <dbReference type="Proteomes" id="UP000002058"/>
    </source>
</evidence>
<dbReference type="GeneID" id="8440643"/>
<sequence>MGHYILAPIENGDWDEVVELRFRAFSKELFCQLTRGPNTSQNRAQCRAQYVDQRQSQPDIIWLKAVDADDPSKKILGFARYKIMTTYMPPAPVTFDPSAFDWLEDEDREIAVSLLHDVVDRKTRFIREAHIDCRGRGIGSRLLQWGAELADHMMLPLWLESSTMAHGLYLRHGFFDKIHCRLVMGKWDIEYFIMKRNPRAMHIDTEAFNGRSKPNGN</sequence>
<dbReference type="OMA" id="WDIEYSI"/>
<dbReference type="Proteomes" id="UP000002058">
    <property type="component" value="Unassembled WGS sequence"/>
</dbReference>
<dbReference type="VEuPathDB" id="FungiDB:UREG_07148"/>
<keyword evidence="3" id="KW-1185">Reference proteome</keyword>
<dbReference type="eggNOG" id="ENOG502SQH2">
    <property type="taxonomic scope" value="Eukaryota"/>
</dbReference>
<gene>
    <name evidence="2" type="ORF">UREG_07148</name>
</gene>
<feature type="domain" description="N-acetyltransferase" evidence="1">
    <location>
        <begin position="132"/>
        <end position="174"/>
    </location>
</feature>
<dbReference type="HOGENOM" id="CLU_060131_4_1_1"/>
<dbReference type="InterPro" id="IPR016181">
    <property type="entry name" value="Acyl_CoA_acyltransferase"/>
</dbReference>
<proteinExistence type="predicted"/>
<dbReference type="RefSeq" id="XP_002582375.1">
    <property type="nucleotide sequence ID" value="XM_002582329.1"/>
</dbReference>
<dbReference type="InterPro" id="IPR000182">
    <property type="entry name" value="GNAT_dom"/>
</dbReference>
<dbReference type="Pfam" id="PF00583">
    <property type="entry name" value="Acetyltransf_1"/>
    <property type="match status" value="1"/>
</dbReference>
<dbReference type="InParanoid" id="C4JY97"/>
<dbReference type="PANTHER" id="PTHR42791:SF14">
    <property type="entry name" value="N-ACETYLTRANSFERASE DOMAIN-CONTAINING PROTEIN"/>
    <property type="match status" value="1"/>
</dbReference>
<dbReference type="GO" id="GO:0016747">
    <property type="term" value="F:acyltransferase activity, transferring groups other than amino-acyl groups"/>
    <property type="evidence" value="ECO:0007669"/>
    <property type="project" value="InterPro"/>
</dbReference>
<dbReference type="KEGG" id="ure:UREG_07148"/>
<dbReference type="OrthoDB" id="410198at2759"/>
<dbReference type="SUPFAM" id="SSF55729">
    <property type="entry name" value="Acyl-CoA N-acyltransferases (Nat)"/>
    <property type="match status" value="1"/>
</dbReference>
<organism evidence="2 3">
    <name type="scientific">Uncinocarpus reesii (strain UAMH 1704)</name>
    <dbReference type="NCBI Taxonomy" id="336963"/>
    <lineage>
        <taxon>Eukaryota</taxon>
        <taxon>Fungi</taxon>
        <taxon>Dikarya</taxon>
        <taxon>Ascomycota</taxon>
        <taxon>Pezizomycotina</taxon>
        <taxon>Eurotiomycetes</taxon>
        <taxon>Eurotiomycetidae</taxon>
        <taxon>Onygenales</taxon>
        <taxon>Onygenaceae</taxon>
        <taxon>Uncinocarpus</taxon>
    </lineage>
</organism>
<dbReference type="Gene3D" id="3.40.630.30">
    <property type="match status" value="1"/>
</dbReference>
<dbReference type="STRING" id="336963.C4JY97"/>
<dbReference type="AlphaFoldDB" id="C4JY97"/>
<dbReference type="EMBL" id="CH476619">
    <property type="protein sequence ID" value="EEP82283.1"/>
    <property type="molecule type" value="Genomic_DNA"/>
</dbReference>
<evidence type="ECO:0000313" key="2">
    <source>
        <dbReference type="EMBL" id="EEP82283.1"/>
    </source>
</evidence>
<reference evidence="3" key="1">
    <citation type="journal article" date="2009" name="Genome Res.">
        <title>Comparative genomic analyses of the human fungal pathogens Coccidioides and their relatives.</title>
        <authorList>
            <person name="Sharpton T.J."/>
            <person name="Stajich J.E."/>
            <person name="Rounsley S.D."/>
            <person name="Gardner M.J."/>
            <person name="Wortman J.R."/>
            <person name="Jordar V.S."/>
            <person name="Maiti R."/>
            <person name="Kodira C.D."/>
            <person name="Neafsey D.E."/>
            <person name="Zeng Q."/>
            <person name="Hung C.-Y."/>
            <person name="McMahan C."/>
            <person name="Muszewska A."/>
            <person name="Grynberg M."/>
            <person name="Mandel M.A."/>
            <person name="Kellner E.M."/>
            <person name="Barker B.M."/>
            <person name="Galgiani J.N."/>
            <person name="Orbach M.J."/>
            <person name="Kirkland T.N."/>
            <person name="Cole G.T."/>
            <person name="Henn M.R."/>
            <person name="Birren B.W."/>
            <person name="Taylor J.W."/>
        </authorList>
    </citation>
    <scope>NUCLEOTIDE SEQUENCE [LARGE SCALE GENOMIC DNA]</scope>
    <source>
        <strain evidence="3">UAMH 1704</strain>
    </source>
</reference>
<name>C4JY97_UNCRE</name>
<dbReference type="InterPro" id="IPR052523">
    <property type="entry name" value="Trichothecene_AcTrans"/>
</dbReference>
<evidence type="ECO:0000259" key="1">
    <source>
        <dbReference type="Pfam" id="PF00583"/>
    </source>
</evidence>
<dbReference type="PANTHER" id="PTHR42791">
    <property type="entry name" value="GNAT FAMILY ACETYLTRANSFERASE"/>
    <property type="match status" value="1"/>
</dbReference>
<accession>C4JY97</accession>
<protein>
    <recommendedName>
        <fullName evidence="1">N-acetyltransferase domain-containing protein</fullName>
    </recommendedName>
</protein>